<accession>A0A1S8TDR7</accession>
<dbReference type="InterPro" id="IPR011050">
    <property type="entry name" value="Pectin_lyase_fold/virulence"/>
</dbReference>
<dbReference type="GO" id="GO:0005576">
    <property type="term" value="C:extracellular region"/>
    <property type="evidence" value="ECO:0007669"/>
    <property type="project" value="UniProtKB-SubCell"/>
</dbReference>
<feature type="signal peptide" evidence="3">
    <location>
        <begin position="1"/>
        <end position="30"/>
    </location>
</feature>
<keyword evidence="6" id="KW-1185">Reference proteome</keyword>
<dbReference type="STRING" id="29367.CLPUN_29770"/>
<dbReference type="InterPro" id="IPR002022">
    <property type="entry name" value="Pec_lyase"/>
</dbReference>
<dbReference type="PANTHER" id="PTHR31683:SF18">
    <property type="entry name" value="PECTATE LYASE 21-RELATED"/>
    <property type="match status" value="1"/>
</dbReference>
<dbReference type="PANTHER" id="PTHR31683">
    <property type="entry name" value="PECTATE LYASE 18-RELATED"/>
    <property type="match status" value="1"/>
</dbReference>
<evidence type="ECO:0000256" key="3">
    <source>
        <dbReference type="SAM" id="SignalP"/>
    </source>
</evidence>
<comment type="subcellular location">
    <subcellularLocation>
        <location evidence="2">Secreted</location>
    </subcellularLocation>
</comment>
<keyword evidence="3" id="KW-0732">Signal</keyword>
<keyword evidence="2" id="KW-0624">Polysaccharide degradation</keyword>
<dbReference type="EMBL" id="LZZM01000179">
    <property type="protein sequence ID" value="OOM75940.1"/>
    <property type="molecule type" value="Genomic_DNA"/>
</dbReference>
<comment type="caution">
    <text evidence="5">The sequence shown here is derived from an EMBL/GenBank/DDBJ whole genome shotgun (WGS) entry which is preliminary data.</text>
</comment>
<dbReference type="GO" id="GO:0000272">
    <property type="term" value="P:polysaccharide catabolic process"/>
    <property type="evidence" value="ECO:0007669"/>
    <property type="project" value="UniProtKB-KW"/>
</dbReference>
<evidence type="ECO:0000313" key="6">
    <source>
        <dbReference type="Proteomes" id="UP000190890"/>
    </source>
</evidence>
<evidence type="ECO:0000313" key="5">
    <source>
        <dbReference type="EMBL" id="OOM75940.1"/>
    </source>
</evidence>
<keyword evidence="2" id="KW-0119">Carbohydrate metabolism</keyword>
<protein>
    <submittedName>
        <fullName evidence="5">Pectate trisaccharide-lyase</fullName>
        <ecNumber evidence="5">4.2.2.22</ecNumber>
    </submittedName>
</protein>
<keyword evidence="2" id="KW-0964">Secreted</keyword>
<dbReference type="InterPro" id="IPR012334">
    <property type="entry name" value="Pectin_lyas_fold"/>
</dbReference>
<reference evidence="5 6" key="1">
    <citation type="submission" date="2016-05" db="EMBL/GenBank/DDBJ databases">
        <title>Microbial solvent formation.</title>
        <authorList>
            <person name="Poehlein A."/>
            <person name="Montoya Solano J.D."/>
            <person name="Flitsch S."/>
            <person name="Krabben P."/>
            <person name="Duerre P."/>
            <person name="Daniel R."/>
        </authorList>
    </citation>
    <scope>NUCLEOTIDE SEQUENCE [LARGE SCALE GENOMIC DNA]</scope>
    <source>
        <strain evidence="5 6">DSM 2619</strain>
    </source>
</reference>
<proteinExistence type="inferred from homology"/>
<dbReference type="RefSeq" id="WP_077848052.1">
    <property type="nucleotide sequence ID" value="NZ_LZZM01000179.1"/>
</dbReference>
<dbReference type="EC" id="4.2.2.22" evidence="5"/>
<dbReference type="Gene3D" id="2.160.20.10">
    <property type="entry name" value="Single-stranded right-handed beta-helix, Pectin lyase-like"/>
    <property type="match status" value="1"/>
</dbReference>
<dbReference type="Proteomes" id="UP000190890">
    <property type="component" value="Unassembled WGS sequence"/>
</dbReference>
<dbReference type="AlphaFoldDB" id="A0A1S8TDR7"/>
<evidence type="ECO:0000256" key="1">
    <source>
        <dbReference type="ARBA" id="ARBA00023239"/>
    </source>
</evidence>
<gene>
    <name evidence="5" type="primary">pel_2</name>
    <name evidence="5" type="ORF">CLPUN_29770</name>
</gene>
<sequence>MVKRLKKNNKIQKFSQKVVLATLASSIVMAPTFDASASTSTNSKSSATVAVEKSTSAAKATTTTAGEFNGATLNSQVSILDSEGWLESANVEWNAVQNATGYNVYYKLASAPDSQYKQLDNQLIRKYASYYRADALGLAEGNYVIKIVPIVNNQEVASSQAVTKSLSVKSNTREGFAFSKQSPMGTGSGGYNDNGTVAANANILYITASTVNTIKLDVVTNAKGTKTICTGLTDILSKRQKGYDKTPLIIRMVGQIKSSDITGLNSTGYLELKGSYNTTFEGVGEDATVYGWGILVRNSHNVEIKNIGVMLFPDDGISLDTDNENIWVHNNDIFYGSAGSDADQVKGDGSTDVKLSTYVTIAYNHYYDSGKSSLCGMKDTENFFVTYHHNWFDHSDSRHPRIRVGTVHVYNNYFDGNAKYGVGVTKGSSAFVEANDFRNCKDPMLSSLQGTDIKYGTAGAGFSGEAGGMIKAYNNKIEGAASLIYASDNATQFDAYLAKTRNEVVPNTYKTVSGGTTYNNFDTSSTMYNYKPDAPEAVRNNVTTYAGRGNGGDFIWKFTNADDTSSTMDANLMAKIKGYQSSLVSVGGNSIVK</sequence>
<dbReference type="OrthoDB" id="8660908at2"/>
<evidence type="ECO:0000259" key="4">
    <source>
        <dbReference type="SMART" id="SM00656"/>
    </source>
</evidence>
<dbReference type="SMART" id="SM00656">
    <property type="entry name" value="Amb_all"/>
    <property type="match status" value="1"/>
</dbReference>
<dbReference type="SUPFAM" id="SSF51126">
    <property type="entry name" value="Pectin lyase-like"/>
    <property type="match status" value="1"/>
</dbReference>
<comment type="similarity">
    <text evidence="2">Belongs to the polysaccharide lyase 1 family.</text>
</comment>
<dbReference type="InterPro" id="IPR045032">
    <property type="entry name" value="PEL"/>
</dbReference>
<name>A0A1S8TDR7_9CLOT</name>
<dbReference type="Pfam" id="PF00544">
    <property type="entry name" value="Pectate_lyase_4"/>
    <property type="match status" value="1"/>
</dbReference>
<feature type="chain" id="PRO_5038642877" evidence="3">
    <location>
        <begin position="31"/>
        <end position="593"/>
    </location>
</feature>
<evidence type="ECO:0000256" key="2">
    <source>
        <dbReference type="RuleBase" id="RU361173"/>
    </source>
</evidence>
<organism evidence="5 6">
    <name type="scientific">Clostridium puniceum</name>
    <dbReference type="NCBI Taxonomy" id="29367"/>
    <lineage>
        <taxon>Bacteria</taxon>
        <taxon>Bacillati</taxon>
        <taxon>Bacillota</taxon>
        <taxon>Clostridia</taxon>
        <taxon>Eubacteriales</taxon>
        <taxon>Clostridiaceae</taxon>
        <taxon>Clostridium</taxon>
    </lineage>
</organism>
<feature type="domain" description="Pectate lyase" evidence="4">
    <location>
        <begin position="223"/>
        <end position="443"/>
    </location>
</feature>
<dbReference type="GO" id="GO:0030570">
    <property type="term" value="F:pectate lyase activity"/>
    <property type="evidence" value="ECO:0007669"/>
    <property type="project" value="InterPro"/>
</dbReference>
<keyword evidence="1 2" id="KW-0456">Lyase</keyword>